<dbReference type="PANTHER" id="PTHR13563">
    <property type="entry name" value="TRNA (GUANINE-9-) METHYLTRANSFERASE"/>
    <property type="match status" value="1"/>
</dbReference>
<keyword evidence="2" id="KW-0489">Methyltransferase</keyword>
<sequence>MAWGSSFALSQCVVPPVAKLLQLQRLDSSCQKHLLTTNKQHCKRLGSKLSSRPSVAPSWSTGRLSPALWLAESNNNKNNNQRNNSNNSRKNSRNSNNSGSSSSPVCGLRGPLCGGGALALLLRRAPRLRREGGRASYCTRRVASCDDLETGIEPDGGSTSSSAKPTTATTAATATAATATTTTTATTATATTATAATTTSATTATATTTAAATTTTTLTDEQVGPFLGRHGEVAQEPYDYKRIRKEKRKRGNERRTDNFRELLASMSEEDSAAYQENWRATRDANKSAVQASLQHAYEHGKPKVVINCSFASKMRKNELTSLASQIQLSYASIKKMQSHVQLHVTSLDSENPATTSLELSGLRGWKVHAHEKPFWELFEPEQLVVLTPDAEEELEEVEEDLVYVIGGLVDMSVQKFRSLDQAKANRVQCFRRLPIKKYAPKGTHPILNIDLVVRILAQRAQQREWPAILTDLLPKRNLREDKRRPARSAQTAGDVSDDGFAQTAGDDADEGFAQTAGDDADEQLTSS</sequence>
<dbReference type="GO" id="GO:0002939">
    <property type="term" value="P:tRNA N1-guanine methylation"/>
    <property type="evidence" value="ECO:0007669"/>
    <property type="project" value="TreeGrafter"/>
</dbReference>
<keyword evidence="4" id="KW-0949">S-adenosyl-L-methionine</keyword>
<dbReference type="InterPro" id="IPR028564">
    <property type="entry name" value="MT_TRM10-typ"/>
</dbReference>
<feature type="domain" description="SAM-dependent MTase TRM10-type" evidence="7">
    <location>
        <begin position="289"/>
        <end position="480"/>
    </location>
</feature>
<dbReference type="GO" id="GO:0005634">
    <property type="term" value="C:nucleus"/>
    <property type="evidence" value="ECO:0007669"/>
    <property type="project" value="TreeGrafter"/>
</dbReference>
<evidence type="ECO:0000313" key="8">
    <source>
        <dbReference type="EMBL" id="CAE8587141.1"/>
    </source>
</evidence>
<dbReference type="InterPro" id="IPR007356">
    <property type="entry name" value="tRNA_m1G_MeTrfase_euk"/>
</dbReference>
<dbReference type="InterPro" id="IPR038459">
    <property type="entry name" value="MT_TRM10-typ_sf"/>
</dbReference>
<dbReference type="PANTHER" id="PTHR13563:SF13">
    <property type="entry name" value="TRNA METHYLTRANSFERASE 10 HOMOLOG A"/>
    <property type="match status" value="1"/>
</dbReference>
<comment type="caution">
    <text evidence="8">The sequence shown here is derived from an EMBL/GenBank/DDBJ whole genome shotgun (WGS) entry which is preliminary data.</text>
</comment>
<dbReference type="GO" id="GO:0000049">
    <property type="term" value="F:tRNA binding"/>
    <property type="evidence" value="ECO:0007669"/>
    <property type="project" value="TreeGrafter"/>
</dbReference>
<keyword evidence="9" id="KW-1185">Reference proteome</keyword>
<feature type="compositionally biased region" description="Low complexity" evidence="6">
    <location>
        <begin position="73"/>
        <end position="105"/>
    </location>
</feature>
<dbReference type="EC" id="2.1.1.221" evidence="1"/>
<evidence type="ECO:0000313" key="9">
    <source>
        <dbReference type="Proteomes" id="UP000654075"/>
    </source>
</evidence>
<dbReference type="GO" id="GO:0052905">
    <property type="term" value="F:tRNA (guanosine(9)-N1)-methyltransferase activity"/>
    <property type="evidence" value="ECO:0007669"/>
    <property type="project" value="UniProtKB-EC"/>
</dbReference>
<comment type="catalytic activity">
    <reaction evidence="5">
        <text>guanosine(9) in tRNA + S-adenosyl-L-methionine = N(1)-methylguanosine(9) in tRNA + S-adenosyl-L-homocysteine + H(+)</text>
        <dbReference type="Rhea" id="RHEA:43156"/>
        <dbReference type="Rhea" id="RHEA-COMP:10367"/>
        <dbReference type="Rhea" id="RHEA-COMP:10368"/>
        <dbReference type="ChEBI" id="CHEBI:15378"/>
        <dbReference type="ChEBI" id="CHEBI:57856"/>
        <dbReference type="ChEBI" id="CHEBI:59789"/>
        <dbReference type="ChEBI" id="CHEBI:73542"/>
        <dbReference type="ChEBI" id="CHEBI:74269"/>
        <dbReference type="EC" id="2.1.1.221"/>
    </reaction>
</comment>
<dbReference type="Gene3D" id="3.40.1280.30">
    <property type="match status" value="1"/>
</dbReference>
<gene>
    <name evidence="8" type="ORF">PGLA1383_LOCUS5977</name>
</gene>
<feature type="compositionally biased region" description="Acidic residues" evidence="6">
    <location>
        <begin position="518"/>
        <end position="527"/>
    </location>
</feature>
<dbReference type="Proteomes" id="UP000654075">
    <property type="component" value="Unassembled WGS sequence"/>
</dbReference>
<proteinExistence type="predicted"/>
<name>A0A813DKU9_POLGL</name>
<evidence type="ECO:0000259" key="7">
    <source>
        <dbReference type="PROSITE" id="PS51675"/>
    </source>
</evidence>
<protein>
    <recommendedName>
        <fullName evidence="1">tRNA (guanine(9)-N(1))-methyltransferase</fullName>
        <ecNumber evidence="1">2.1.1.221</ecNumber>
    </recommendedName>
</protein>
<feature type="region of interest" description="Disordered" evidence="6">
    <location>
        <begin position="148"/>
        <end position="177"/>
    </location>
</feature>
<dbReference type="EMBL" id="CAJNNV010002409">
    <property type="protein sequence ID" value="CAE8587141.1"/>
    <property type="molecule type" value="Genomic_DNA"/>
</dbReference>
<evidence type="ECO:0000256" key="1">
    <source>
        <dbReference type="ARBA" id="ARBA00012797"/>
    </source>
</evidence>
<dbReference type="CDD" id="cd18089">
    <property type="entry name" value="SPOUT_Trm10-like"/>
    <property type="match status" value="1"/>
</dbReference>
<organism evidence="8 9">
    <name type="scientific">Polarella glacialis</name>
    <name type="common">Dinoflagellate</name>
    <dbReference type="NCBI Taxonomy" id="89957"/>
    <lineage>
        <taxon>Eukaryota</taxon>
        <taxon>Sar</taxon>
        <taxon>Alveolata</taxon>
        <taxon>Dinophyceae</taxon>
        <taxon>Suessiales</taxon>
        <taxon>Suessiaceae</taxon>
        <taxon>Polarella</taxon>
    </lineage>
</organism>
<accession>A0A813DKU9</accession>
<evidence type="ECO:0000256" key="2">
    <source>
        <dbReference type="ARBA" id="ARBA00022603"/>
    </source>
</evidence>
<dbReference type="AlphaFoldDB" id="A0A813DKU9"/>
<feature type="region of interest" description="Disordered" evidence="6">
    <location>
        <begin position="72"/>
        <end position="105"/>
    </location>
</feature>
<feature type="compositionally biased region" description="Low complexity" evidence="6">
    <location>
        <begin position="166"/>
        <end position="177"/>
    </location>
</feature>
<dbReference type="PROSITE" id="PS51675">
    <property type="entry name" value="SAM_MT_TRM10"/>
    <property type="match status" value="1"/>
</dbReference>
<evidence type="ECO:0000256" key="6">
    <source>
        <dbReference type="SAM" id="MobiDB-lite"/>
    </source>
</evidence>
<evidence type="ECO:0000256" key="3">
    <source>
        <dbReference type="ARBA" id="ARBA00022679"/>
    </source>
</evidence>
<keyword evidence="3" id="KW-0808">Transferase</keyword>
<evidence type="ECO:0000256" key="5">
    <source>
        <dbReference type="ARBA" id="ARBA00048434"/>
    </source>
</evidence>
<evidence type="ECO:0000256" key="4">
    <source>
        <dbReference type="ARBA" id="ARBA00022691"/>
    </source>
</evidence>
<reference evidence="8" key="1">
    <citation type="submission" date="2021-02" db="EMBL/GenBank/DDBJ databases">
        <authorList>
            <person name="Dougan E. K."/>
            <person name="Rhodes N."/>
            <person name="Thang M."/>
            <person name="Chan C."/>
        </authorList>
    </citation>
    <scope>NUCLEOTIDE SEQUENCE</scope>
</reference>
<dbReference type="OrthoDB" id="278300at2759"/>
<feature type="region of interest" description="Disordered" evidence="6">
    <location>
        <begin position="480"/>
        <end position="527"/>
    </location>
</feature>